<dbReference type="PANTHER" id="PTHR42241:SF2">
    <property type="entry name" value="HYPOTHETICAL MEMBRANE PROTEIN, CONSERVED, DUF998 FAMILY"/>
    <property type="match status" value="1"/>
</dbReference>
<feature type="transmembrane region" description="Helical" evidence="1">
    <location>
        <begin position="48"/>
        <end position="68"/>
    </location>
</feature>
<dbReference type="AlphaFoldDB" id="Q9HK23"/>
<dbReference type="HOGENOM" id="CLU_1381488_0_0_2"/>
<feature type="transmembrane region" description="Helical" evidence="1">
    <location>
        <begin position="100"/>
        <end position="120"/>
    </location>
</feature>
<organism evidence="2 3">
    <name type="scientific">Thermoplasma acidophilum (strain ATCC 25905 / DSM 1728 / JCM 9062 / NBRC 15155 / AMRC-C165)</name>
    <dbReference type="NCBI Taxonomy" id="273075"/>
    <lineage>
        <taxon>Archaea</taxon>
        <taxon>Methanobacteriati</taxon>
        <taxon>Thermoplasmatota</taxon>
        <taxon>Thermoplasmata</taxon>
        <taxon>Thermoplasmatales</taxon>
        <taxon>Thermoplasmataceae</taxon>
        <taxon>Thermoplasma</taxon>
    </lineage>
</organism>
<keyword evidence="3" id="KW-1185">Reference proteome</keyword>
<reference evidence="2 3" key="1">
    <citation type="journal article" date="2000" name="Nature">
        <title>The genome sequence of the thermoacidophilic scavenger Thermoplasma acidophilum.</title>
        <authorList>
            <person name="Ruepp A."/>
            <person name="Graml W."/>
            <person name="Santos-Martinez M.L."/>
            <person name="Koretke K.K."/>
            <person name="Volker C."/>
            <person name="Mewes H.W."/>
            <person name="Frishman D."/>
            <person name="Stocker S."/>
            <person name="Lupas A.N."/>
            <person name="Baumeister W."/>
        </authorList>
    </citation>
    <scope>NUCLEOTIDE SEQUENCE [LARGE SCALE GENOMIC DNA]</scope>
    <source>
        <strain evidence="3">ATCC 25905 / DSM 1728 / JCM 9062 / NBRC 15155 / AMRC-C165</strain>
    </source>
</reference>
<keyword evidence="1" id="KW-1133">Transmembrane helix</keyword>
<dbReference type="InParanoid" id="Q9HK23"/>
<dbReference type="InterPro" id="IPR009339">
    <property type="entry name" value="DUF998"/>
</dbReference>
<evidence type="ECO:0000313" key="3">
    <source>
        <dbReference type="Proteomes" id="UP000001024"/>
    </source>
</evidence>
<sequence length="196" mass="21048">MPPRSLALGGVIGPVITILFILIDVAVSPWFSWSRNALSDLGVHPYGYLFNSGLIIEGVLNIAFVISLKRIRTAGYVQALMIVSGLALALVGVFNEHFGYLHLIFALIYFVLFPISIIIASVRASLPAWIRVYGIAGSAAALAVIVIGIGFVFHFVTIKNVGLAVPEFIEAVLLAAWSISAGSIVYLKRGSYGSER</sequence>
<keyword evidence="1" id="KW-0812">Transmembrane</keyword>
<gene>
    <name evidence="2" type="ordered locus">Ta0785</name>
</gene>
<dbReference type="EnsemblBacteria" id="CAC11916">
    <property type="protein sequence ID" value="CAC11916"/>
    <property type="gene ID" value="CAC11916"/>
</dbReference>
<feature type="transmembrane region" description="Helical" evidence="1">
    <location>
        <begin position="132"/>
        <end position="156"/>
    </location>
</feature>
<dbReference type="PaxDb" id="273075-Ta0785"/>
<dbReference type="Pfam" id="PF06197">
    <property type="entry name" value="DUF998"/>
    <property type="match status" value="1"/>
</dbReference>
<keyword evidence="1" id="KW-0472">Membrane</keyword>
<accession>Q9HK23</accession>
<feature type="transmembrane region" description="Helical" evidence="1">
    <location>
        <begin position="168"/>
        <end position="187"/>
    </location>
</feature>
<protein>
    <submittedName>
        <fullName evidence="2">Conserved hypothetical membrane protein</fullName>
    </submittedName>
</protein>
<name>Q9HK23_THEAC</name>
<feature type="transmembrane region" description="Helical" evidence="1">
    <location>
        <begin position="75"/>
        <end position="94"/>
    </location>
</feature>
<dbReference type="EMBL" id="AL445065">
    <property type="protein sequence ID" value="CAC11916.1"/>
    <property type="molecule type" value="Genomic_DNA"/>
</dbReference>
<dbReference type="KEGG" id="tac:Ta0785"/>
<dbReference type="eggNOG" id="arCOG02008">
    <property type="taxonomic scope" value="Archaea"/>
</dbReference>
<evidence type="ECO:0000256" key="1">
    <source>
        <dbReference type="SAM" id="Phobius"/>
    </source>
</evidence>
<evidence type="ECO:0000313" key="2">
    <source>
        <dbReference type="EMBL" id="CAC11916.1"/>
    </source>
</evidence>
<dbReference type="Proteomes" id="UP000001024">
    <property type="component" value="Chromosome"/>
</dbReference>
<feature type="transmembrane region" description="Helical" evidence="1">
    <location>
        <begin position="7"/>
        <end position="28"/>
    </location>
</feature>
<proteinExistence type="predicted"/>
<dbReference type="PANTHER" id="PTHR42241">
    <property type="entry name" value="HYPOTHETICAL MEMBRANE PROTEIN, CONSERVED, DUF998 FAMILY"/>
    <property type="match status" value="1"/>
</dbReference>